<gene>
    <name evidence="1" type="ordered locus">Cd36_54710</name>
    <name evidence="2" type="ORF">CD36_54710</name>
</gene>
<dbReference type="Gene3D" id="1.20.58.670">
    <property type="entry name" value="Dsl1p vesicle tethering complex, Tip20p subunit, domain D"/>
    <property type="match status" value="1"/>
</dbReference>
<keyword evidence="3" id="KW-1185">Reference proteome</keyword>
<dbReference type="InterPro" id="IPR042041">
    <property type="entry name" value="Tip20p_domA"/>
</dbReference>
<reference evidence="2 3" key="1">
    <citation type="journal article" date="2009" name="Genome Res.">
        <title>Comparative genomics of the fungal pathogens Candida dubliniensis and Candida albicans.</title>
        <authorList>
            <person name="Jackson A.P."/>
            <person name="Gamble J.A."/>
            <person name="Yeomans T."/>
            <person name="Moran G.P."/>
            <person name="Saunders D."/>
            <person name="Harris D."/>
            <person name="Aslett M."/>
            <person name="Barrell J.F."/>
            <person name="Butler G."/>
            <person name="Citiulo F."/>
            <person name="Coleman D.C."/>
            <person name="de Groot P.W.J."/>
            <person name="Goodwin T.J."/>
            <person name="Quail M.A."/>
            <person name="McQuillan J."/>
            <person name="Munro C.A."/>
            <person name="Pain A."/>
            <person name="Poulter R.T."/>
            <person name="Rajandream M.A."/>
            <person name="Renauld H."/>
            <person name="Spiering M.J."/>
            <person name="Tivey A."/>
            <person name="Gow N.A.R."/>
            <person name="Barrell B."/>
            <person name="Sullivan D.J."/>
            <person name="Berriman M."/>
        </authorList>
    </citation>
    <scope>NUCLEOTIDE SEQUENCE [LARGE SCALE GENOMIC DNA]</scope>
    <source>
        <strain evidence="3">CD36 / ATCC MYA-646 / CBS 7987 / NCPF 3949 / NRRL Y-17841</strain>
    </source>
</reference>
<accession>B9WI53</accession>
<dbReference type="InterPro" id="IPR007528">
    <property type="entry name" value="RINT1_Tip20"/>
</dbReference>
<evidence type="ECO:0000313" key="3">
    <source>
        <dbReference type="Proteomes" id="UP000002605"/>
    </source>
</evidence>
<dbReference type="HOGENOM" id="CLU_362947_0_0_1"/>
<dbReference type="Pfam" id="PF04437">
    <property type="entry name" value="RINT1_TIP1"/>
    <property type="match status" value="1"/>
</dbReference>
<dbReference type="EMBL" id="FM992692">
    <property type="protein sequence ID" value="CAX41850.1"/>
    <property type="molecule type" value="Genomic_DNA"/>
</dbReference>
<dbReference type="OrthoDB" id="407410at2759"/>
<name>B9WI53_CANDC</name>
<dbReference type="CGD" id="CAL0000164050">
    <property type="gene designation" value="Cd36_54710"/>
</dbReference>
<evidence type="ECO:0000313" key="1">
    <source>
        <dbReference type="CGD" id="CAL0000164050"/>
    </source>
</evidence>
<organism evidence="2 3">
    <name type="scientific">Candida dubliniensis (strain CD36 / ATCC MYA-646 / CBS 7987 / NCPF 3949 / NRRL Y-17841)</name>
    <name type="common">Yeast</name>
    <dbReference type="NCBI Taxonomy" id="573826"/>
    <lineage>
        <taxon>Eukaryota</taxon>
        <taxon>Fungi</taxon>
        <taxon>Dikarya</taxon>
        <taxon>Ascomycota</taxon>
        <taxon>Saccharomycotina</taxon>
        <taxon>Pichiomycetes</taxon>
        <taxon>Debaryomycetaceae</taxon>
        <taxon>Candida/Lodderomyces clade</taxon>
        <taxon>Candida</taxon>
    </lineage>
</organism>
<dbReference type="InterPro" id="IPR042044">
    <property type="entry name" value="EXOC6PINT-1/Sec15/Tip20_C_dom2"/>
</dbReference>
<dbReference type="PANTHER" id="PTHR13520">
    <property type="entry name" value="RAD50-INTERACTING PROTEIN 1 RINT-1"/>
    <property type="match status" value="1"/>
</dbReference>
<dbReference type="InterPro" id="IPR042042">
    <property type="entry name" value="Tip20p_domB"/>
</dbReference>
<dbReference type="RefSeq" id="XP_002420765.1">
    <property type="nucleotide sequence ID" value="XM_002420720.1"/>
</dbReference>
<proteinExistence type="predicted"/>
<dbReference type="eggNOG" id="KOG2218">
    <property type="taxonomic scope" value="Eukaryota"/>
</dbReference>
<evidence type="ECO:0000313" key="2">
    <source>
        <dbReference type="EMBL" id="CAX41850.1"/>
    </source>
</evidence>
<dbReference type="Gene3D" id="6.10.280.210">
    <property type="entry name" value="Dsl1p vesicle tethering complex, Tip20p subunit, domain A"/>
    <property type="match status" value="1"/>
</dbReference>
<dbReference type="GO" id="GO:0070939">
    <property type="term" value="C:Dsl1/NZR complex"/>
    <property type="evidence" value="ECO:0007669"/>
    <property type="project" value="InterPro"/>
</dbReference>
<dbReference type="VEuPathDB" id="FungiDB:CD36_54710"/>
<dbReference type="GO" id="GO:0006888">
    <property type="term" value="P:endoplasmic reticulum to Golgi vesicle-mediated transport"/>
    <property type="evidence" value="ECO:0007669"/>
    <property type="project" value="InterPro"/>
</dbReference>
<dbReference type="GeneID" id="8048421"/>
<dbReference type="GO" id="GO:0060628">
    <property type="term" value="P:regulation of ER to Golgi vesicle-mediated transport"/>
    <property type="evidence" value="ECO:0007669"/>
    <property type="project" value="TreeGrafter"/>
</dbReference>
<dbReference type="Gene3D" id="1.20.58.1420">
    <property type="entry name" value="Dsl1p vesicle tethering complex, Tip20p subunit, domain B"/>
    <property type="match status" value="1"/>
</dbReference>
<dbReference type="Proteomes" id="UP000002605">
    <property type="component" value="Chromosome 5"/>
</dbReference>
<dbReference type="AlphaFoldDB" id="B9WI53"/>
<sequence>MDDNYINFNFNTLDDLCNITSKLQELNELQLQLNDIAESKTAGKKGSVAGSITKVNQEEFDSAIKNLTSDVSKFDIIGEKDHLKECDELLEKYGQLPVLLELRTHLETRSNVSLTIDRLRKLQAIDTRLDRDLSLTELKNMYQEINSLNEKDNLLEKFNNKFNTKRDELMKQFQETLTTNKWLSNTSIPNEALTLISRQFNELICLQSIVSIPSYPETWWGLNLLLEPIITRFNYHFNSVNKETNKLSKPEWALDFLETFLHDNLGLLCIIVDDTFKALNRIGTYEVITCLLIPLRSKIENMIDLINERVADNDNTVSLEKNGRILSHLVFELSSFDQRIKAKYKYNPFIIDFEHVPENKWLGITSDILLNDSNHAAKNWLEFENKLALKRFNNEIINAPDAFIIDHDYQGLNHEKEISLHILKPTYSAYGLVKLINNLNSHFQTLNIVKYQLQFVSRIQLGLIDKYYDIIKKHYKEFNNKYSFKNALNMIPGSMVDESINKNKNGNDNTINEHIKNGITFLTEIFCSTKYISNELENWSNQLVFIQLWSTYTGLSSELSEDRSIFDSALKQYDDLVNKILKSYDELFKSEIKQLLKKYVNLSEWDSPSATATQSPDKNSELEPSVYLTPLISLLPQYLDIISRSVSQLDYFIISDNTVSTLCQILFEYVLTNNEFDRNGINQLLVDFGYIVKFLQYSLNLNTSDTYSDAFEYSNDTNSDYVKIVQAIDLLDSVDHDVITNFNQEKLDHNSAKLNEFVTKLRLKYQHELKELTNYDIQNLLSRVVY</sequence>
<dbReference type="PROSITE" id="PS51386">
    <property type="entry name" value="RINT1_TIP20"/>
    <property type="match status" value="1"/>
</dbReference>
<dbReference type="PANTHER" id="PTHR13520:SF0">
    <property type="entry name" value="RAD50-INTERACTING PROTEIN 1"/>
    <property type="match status" value="1"/>
</dbReference>
<protein>
    <submittedName>
        <fullName evidence="2">COPI vesicle fusion protein, putative</fullName>
    </submittedName>
</protein>
<dbReference type="KEGG" id="cdu:CD36_54710"/>
<dbReference type="GO" id="GO:0006890">
    <property type="term" value="P:retrograde vesicle-mediated transport, Golgi to endoplasmic reticulum"/>
    <property type="evidence" value="ECO:0007669"/>
    <property type="project" value="InterPro"/>
</dbReference>